<evidence type="ECO:0000313" key="9">
    <source>
        <dbReference type="EMBL" id="VVC28600.1"/>
    </source>
</evidence>
<dbReference type="InterPro" id="IPR011425">
    <property type="entry name" value="Med9"/>
</dbReference>
<dbReference type="EMBL" id="CABPRJ010000482">
    <property type="protein sequence ID" value="VVC28600.1"/>
    <property type="molecule type" value="Genomic_DNA"/>
</dbReference>
<comment type="similarity">
    <text evidence="2 8">Belongs to the Mediator complex subunit 9 family.</text>
</comment>
<proteinExistence type="inferred from homology"/>
<evidence type="ECO:0000256" key="2">
    <source>
        <dbReference type="ARBA" id="ARBA00008089"/>
    </source>
</evidence>
<evidence type="ECO:0000256" key="6">
    <source>
        <dbReference type="ARBA" id="ARBA00023242"/>
    </source>
</evidence>
<dbReference type="PANTHER" id="PTHR20844">
    <property type="entry name" value="MEDIATOR OF RNA POLYMERASE II TRANSCRIPTION, SUBUNIT 9"/>
    <property type="match status" value="1"/>
</dbReference>
<evidence type="ECO:0000256" key="3">
    <source>
        <dbReference type="ARBA" id="ARBA00023015"/>
    </source>
</evidence>
<dbReference type="Pfam" id="PF07544">
    <property type="entry name" value="Med9"/>
    <property type="match status" value="1"/>
</dbReference>
<dbReference type="InterPro" id="IPR039242">
    <property type="entry name" value="MED9_metazoa"/>
</dbReference>
<keyword evidence="5 8" id="KW-0804">Transcription</keyword>
<evidence type="ECO:0000256" key="8">
    <source>
        <dbReference type="RuleBase" id="RU364145"/>
    </source>
</evidence>
<sequence>METSITVNDVDTDFLPLIHDIIKSGERENTEPQKSAQEISQKIQDLQKKIDLARCQVRPN</sequence>
<dbReference type="AlphaFoldDB" id="A0A5E4MFH4"/>
<organism evidence="9 10">
    <name type="scientific">Cinara cedri</name>
    <dbReference type="NCBI Taxonomy" id="506608"/>
    <lineage>
        <taxon>Eukaryota</taxon>
        <taxon>Metazoa</taxon>
        <taxon>Ecdysozoa</taxon>
        <taxon>Arthropoda</taxon>
        <taxon>Hexapoda</taxon>
        <taxon>Insecta</taxon>
        <taxon>Pterygota</taxon>
        <taxon>Neoptera</taxon>
        <taxon>Paraneoptera</taxon>
        <taxon>Hemiptera</taxon>
        <taxon>Sternorrhyncha</taxon>
        <taxon>Aphidomorpha</taxon>
        <taxon>Aphidoidea</taxon>
        <taxon>Aphididae</taxon>
        <taxon>Lachninae</taxon>
        <taxon>Cinara</taxon>
    </lineage>
</organism>
<evidence type="ECO:0000256" key="5">
    <source>
        <dbReference type="ARBA" id="ARBA00023163"/>
    </source>
</evidence>
<keyword evidence="4 8" id="KW-0010">Activator</keyword>
<reference evidence="9 10" key="1">
    <citation type="submission" date="2019-08" db="EMBL/GenBank/DDBJ databases">
        <authorList>
            <person name="Alioto T."/>
            <person name="Alioto T."/>
            <person name="Gomez Garrido J."/>
        </authorList>
    </citation>
    <scope>NUCLEOTIDE SEQUENCE [LARGE SCALE GENOMIC DNA]</scope>
</reference>
<protein>
    <recommendedName>
        <fullName evidence="8">Mediator of RNA polymerase II transcription subunit 9</fullName>
    </recommendedName>
    <alternativeName>
        <fullName evidence="8">Mediator complex subunit 9</fullName>
    </alternativeName>
</protein>
<keyword evidence="3 8" id="KW-0805">Transcription regulation</keyword>
<keyword evidence="10" id="KW-1185">Reference proteome</keyword>
<dbReference type="OrthoDB" id="5950777at2759"/>
<dbReference type="Proteomes" id="UP000325440">
    <property type="component" value="Unassembled WGS sequence"/>
</dbReference>
<comment type="subunit">
    <text evidence="8">Component of the Mediator complex.</text>
</comment>
<gene>
    <name evidence="8" type="primary">MED9</name>
    <name evidence="9" type="ORF">CINCED_3A020947</name>
</gene>
<accession>A0A5E4MFH4</accession>
<evidence type="ECO:0000256" key="4">
    <source>
        <dbReference type="ARBA" id="ARBA00023159"/>
    </source>
</evidence>
<keyword evidence="6 8" id="KW-0539">Nucleus</keyword>
<dbReference type="GO" id="GO:0003712">
    <property type="term" value="F:transcription coregulator activity"/>
    <property type="evidence" value="ECO:0007669"/>
    <property type="project" value="InterPro"/>
</dbReference>
<evidence type="ECO:0000256" key="7">
    <source>
        <dbReference type="ARBA" id="ARBA00025687"/>
    </source>
</evidence>
<evidence type="ECO:0000313" key="10">
    <source>
        <dbReference type="Proteomes" id="UP000325440"/>
    </source>
</evidence>
<comment type="function">
    <text evidence="7 8">Component of the Mediator complex, a coactivator involved in the regulated transcription of nearly all RNA polymerase II-dependent genes. Mediator functions as a bridge to convey information from gene-specific regulatory proteins to the basal RNA polymerase II transcription machinery. Mediator is recruited to promoters by direct interactions with regulatory proteins and serves as a scaffold for the assembly of a functional preinitiation complex with RNA polymerase II and the general transcription factors.</text>
</comment>
<dbReference type="GO" id="GO:0006357">
    <property type="term" value="P:regulation of transcription by RNA polymerase II"/>
    <property type="evidence" value="ECO:0007669"/>
    <property type="project" value="InterPro"/>
</dbReference>
<name>A0A5E4MFH4_9HEMI</name>
<evidence type="ECO:0000256" key="1">
    <source>
        <dbReference type="ARBA" id="ARBA00004123"/>
    </source>
</evidence>
<dbReference type="GO" id="GO:0016592">
    <property type="term" value="C:mediator complex"/>
    <property type="evidence" value="ECO:0007669"/>
    <property type="project" value="InterPro"/>
</dbReference>
<comment type="subcellular location">
    <subcellularLocation>
        <location evidence="1 8">Nucleus</location>
    </subcellularLocation>
</comment>
<dbReference type="PANTHER" id="PTHR20844:SF0">
    <property type="entry name" value="MEDIATOR OF RNA POLYMERASE II TRANSCRIPTION SUBUNIT 9"/>
    <property type="match status" value="1"/>
</dbReference>